<keyword evidence="5" id="KW-0813">Transport</keyword>
<dbReference type="InterPro" id="IPR012292">
    <property type="entry name" value="Globin/Proto"/>
</dbReference>
<keyword evidence="4" id="KW-0408">Iron</keyword>
<keyword evidence="7" id="KW-0675">Receptor</keyword>
<comment type="similarity">
    <text evidence="5">Belongs to the globin family.</text>
</comment>
<evidence type="ECO:0000256" key="1">
    <source>
        <dbReference type="ARBA" id="ARBA00022617"/>
    </source>
</evidence>
<dbReference type="GO" id="GO:0008941">
    <property type="term" value="F:nitric oxide dioxygenase NAD(P)H activity"/>
    <property type="evidence" value="ECO:0007669"/>
    <property type="project" value="TreeGrafter"/>
</dbReference>
<accession>A0A0R3NAS9</accession>
<dbReference type="GO" id="GO:0005344">
    <property type="term" value="F:oxygen carrier activity"/>
    <property type="evidence" value="ECO:0007669"/>
    <property type="project" value="UniProtKB-KW"/>
</dbReference>
<evidence type="ECO:0000256" key="5">
    <source>
        <dbReference type="RuleBase" id="RU000356"/>
    </source>
</evidence>
<evidence type="ECO:0000259" key="6">
    <source>
        <dbReference type="PROSITE" id="PS01033"/>
    </source>
</evidence>
<dbReference type="InterPro" id="IPR000971">
    <property type="entry name" value="Globin"/>
</dbReference>
<sequence length="131" mass="14315">MGKGRPIADVAATLFYERLFTLDPFLQPMFGRTDMKEQRRKLLAALGAVVNGLENLEPLIPVLENLGRNHARYGVTDAHYETVGAALLWTLEQGLKEAWTPTAKAAWTKAYGTVADVMRRAAATSAMPAVA</sequence>
<dbReference type="OrthoDB" id="3213438at2"/>
<gene>
    <name evidence="7" type="ORF">CQ13_16200</name>
</gene>
<evidence type="ECO:0000256" key="4">
    <source>
        <dbReference type="ARBA" id="ARBA00023004"/>
    </source>
</evidence>
<name>A0A0R3NAS9_9BRAD</name>
<evidence type="ECO:0000256" key="2">
    <source>
        <dbReference type="ARBA" id="ARBA00022621"/>
    </source>
</evidence>
<keyword evidence="2 5" id="KW-0561">Oxygen transport</keyword>
<dbReference type="GO" id="GO:0046210">
    <property type="term" value="P:nitric oxide catabolic process"/>
    <property type="evidence" value="ECO:0007669"/>
    <property type="project" value="TreeGrafter"/>
</dbReference>
<dbReference type="SUPFAM" id="SSF46458">
    <property type="entry name" value="Globin-like"/>
    <property type="match status" value="1"/>
</dbReference>
<keyword evidence="3" id="KW-0479">Metal-binding</keyword>
<dbReference type="Gene3D" id="1.10.490.10">
    <property type="entry name" value="Globins"/>
    <property type="match status" value="1"/>
</dbReference>
<evidence type="ECO:0000313" key="8">
    <source>
        <dbReference type="Proteomes" id="UP000052023"/>
    </source>
</evidence>
<dbReference type="InterPro" id="IPR009050">
    <property type="entry name" value="Globin-like_sf"/>
</dbReference>
<dbReference type="PANTHER" id="PTHR43396">
    <property type="entry name" value="FLAVOHEMOPROTEIN"/>
    <property type="match status" value="1"/>
</dbReference>
<evidence type="ECO:0000256" key="3">
    <source>
        <dbReference type="ARBA" id="ARBA00022723"/>
    </source>
</evidence>
<dbReference type="GO" id="GO:0046872">
    <property type="term" value="F:metal ion binding"/>
    <property type="evidence" value="ECO:0007669"/>
    <property type="project" value="UniProtKB-KW"/>
</dbReference>
<reference evidence="7 8" key="1">
    <citation type="submission" date="2014-03" db="EMBL/GenBank/DDBJ databases">
        <title>Bradyrhizobium valentinum sp. nov., isolated from effective nodules of Lupinus mariae-josephae, a lupine endemic of basic-lime soils in Eastern Spain.</title>
        <authorList>
            <person name="Duran D."/>
            <person name="Rey L."/>
            <person name="Navarro A."/>
            <person name="Busquets A."/>
            <person name="Imperial J."/>
            <person name="Ruiz-Argueso T."/>
        </authorList>
    </citation>
    <scope>NUCLEOTIDE SEQUENCE [LARGE SCALE GENOMIC DNA]</scope>
    <source>
        <strain evidence="7 8">Ro19</strain>
    </source>
</reference>
<dbReference type="Proteomes" id="UP000052023">
    <property type="component" value="Unassembled WGS sequence"/>
</dbReference>
<feature type="domain" description="Globin" evidence="6">
    <location>
        <begin position="1"/>
        <end position="123"/>
    </location>
</feature>
<dbReference type="EMBL" id="LLYA01000024">
    <property type="protein sequence ID" value="KRR29465.1"/>
    <property type="molecule type" value="Genomic_DNA"/>
</dbReference>
<evidence type="ECO:0000313" key="7">
    <source>
        <dbReference type="EMBL" id="KRR29465.1"/>
    </source>
</evidence>
<dbReference type="GO" id="GO:0019825">
    <property type="term" value="F:oxygen binding"/>
    <property type="evidence" value="ECO:0007669"/>
    <property type="project" value="InterPro"/>
</dbReference>
<dbReference type="GO" id="GO:0071500">
    <property type="term" value="P:cellular response to nitrosative stress"/>
    <property type="evidence" value="ECO:0007669"/>
    <property type="project" value="TreeGrafter"/>
</dbReference>
<dbReference type="PROSITE" id="PS01033">
    <property type="entry name" value="GLOBIN"/>
    <property type="match status" value="1"/>
</dbReference>
<dbReference type="AlphaFoldDB" id="A0A0R3NAS9"/>
<comment type="caution">
    <text evidence="7">The sequence shown here is derived from an EMBL/GenBank/DDBJ whole genome shotgun (WGS) entry which is preliminary data.</text>
</comment>
<dbReference type="GO" id="GO:0071949">
    <property type="term" value="F:FAD binding"/>
    <property type="evidence" value="ECO:0007669"/>
    <property type="project" value="TreeGrafter"/>
</dbReference>
<proteinExistence type="inferred from homology"/>
<protein>
    <submittedName>
        <fullName evidence="7">Hemin receptor</fullName>
    </submittedName>
</protein>
<keyword evidence="1 5" id="KW-0349">Heme</keyword>
<keyword evidence="8" id="KW-1185">Reference proteome</keyword>
<dbReference type="Pfam" id="PF00042">
    <property type="entry name" value="Globin"/>
    <property type="match status" value="1"/>
</dbReference>
<dbReference type="CDD" id="cd12131">
    <property type="entry name" value="HGbI-like"/>
    <property type="match status" value="1"/>
</dbReference>
<dbReference type="PANTHER" id="PTHR43396:SF3">
    <property type="entry name" value="FLAVOHEMOPROTEIN"/>
    <property type="match status" value="1"/>
</dbReference>
<dbReference type="GO" id="GO:0020037">
    <property type="term" value="F:heme binding"/>
    <property type="evidence" value="ECO:0007669"/>
    <property type="project" value="InterPro"/>
</dbReference>
<organism evidence="7 8">
    <name type="scientific">Bradyrhizobium retamae</name>
    <dbReference type="NCBI Taxonomy" id="1300035"/>
    <lineage>
        <taxon>Bacteria</taxon>
        <taxon>Pseudomonadati</taxon>
        <taxon>Pseudomonadota</taxon>
        <taxon>Alphaproteobacteria</taxon>
        <taxon>Hyphomicrobiales</taxon>
        <taxon>Nitrobacteraceae</taxon>
        <taxon>Bradyrhizobium</taxon>
    </lineage>
</organism>